<feature type="compositionally biased region" description="Basic residues" evidence="7">
    <location>
        <begin position="1742"/>
        <end position="1752"/>
    </location>
</feature>
<proteinExistence type="predicted"/>
<feature type="region of interest" description="Disordered" evidence="7">
    <location>
        <begin position="378"/>
        <end position="397"/>
    </location>
</feature>
<dbReference type="GO" id="GO:0005886">
    <property type="term" value="C:plasma membrane"/>
    <property type="evidence" value="ECO:0007669"/>
    <property type="project" value="UniProtKB-SubCell"/>
</dbReference>
<feature type="region of interest" description="Disordered" evidence="7">
    <location>
        <begin position="565"/>
        <end position="612"/>
    </location>
</feature>
<feature type="region of interest" description="Disordered" evidence="7">
    <location>
        <begin position="723"/>
        <end position="801"/>
    </location>
</feature>
<feature type="region of interest" description="Disordered" evidence="7">
    <location>
        <begin position="622"/>
        <end position="641"/>
    </location>
</feature>
<feature type="transmembrane region" description="Helical" evidence="8">
    <location>
        <begin position="1546"/>
        <end position="1565"/>
    </location>
</feature>
<evidence type="ECO:0000256" key="7">
    <source>
        <dbReference type="SAM" id="MobiDB-lite"/>
    </source>
</evidence>
<feature type="transmembrane region" description="Helical" evidence="8">
    <location>
        <begin position="1162"/>
        <end position="1186"/>
    </location>
</feature>
<evidence type="ECO:0000313" key="10">
    <source>
        <dbReference type="Proteomes" id="UP000053664"/>
    </source>
</evidence>
<keyword evidence="5 8" id="KW-1133">Transmembrane helix</keyword>
<keyword evidence="4 8" id="KW-0812">Transmembrane</keyword>
<feature type="compositionally biased region" description="Basic and acidic residues" evidence="7">
    <location>
        <begin position="972"/>
        <end position="985"/>
    </location>
</feature>
<dbReference type="RefSeq" id="XP_007879179.1">
    <property type="nucleotide sequence ID" value="XM_007880988.1"/>
</dbReference>
<feature type="transmembrane region" description="Helical" evidence="8">
    <location>
        <begin position="1323"/>
        <end position="1346"/>
    </location>
</feature>
<keyword evidence="2" id="KW-0813">Transport</keyword>
<dbReference type="PANTHER" id="PTHR23502">
    <property type="entry name" value="MAJOR FACILITATOR SUPERFAMILY"/>
    <property type="match status" value="1"/>
</dbReference>
<feature type="compositionally biased region" description="Basic residues" evidence="7">
    <location>
        <begin position="1620"/>
        <end position="1631"/>
    </location>
</feature>
<feature type="transmembrane region" description="Helical" evidence="8">
    <location>
        <begin position="1416"/>
        <end position="1436"/>
    </location>
</feature>
<feature type="compositionally biased region" description="Low complexity" evidence="7">
    <location>
        <begin position="306"/>
        <end position="321"/>
    </location>
</feature>
<feature type="transmembrane region" description="Helical" evidence="8">
    <location>
        <begin position="1442"/>
        <end position="1470"/>
    </location>
</feature>
<protein>
    <recommendedName>
        <fullName evidence="11">Major facilitator superfamily (MFS) profile domain-containing protein</fullName>
    </recommendedName>
</protein>
<feature type="region of interest" description="Disordered" evidence="7">
    <location>
        <begin position="1481"/>
        <end position="1508"/>
    </location>
</feature>
<comment type="subcellular location">
    <subcellularLocation>
        <location evidence="1">Cell membrane</location>
        <topology evidence="1">Multi-pass membrane protein</topology>
    </subcellularLocation>
</comment>
<dbReference type="Gene3D" id="1.20.1250.20">
    <property type="entry name" value="MFS general substrate transporter like domains"/>
    <property type="match status" value="1"/>
</dbReference>
<dbReference type="InterPro" id="IPR036259">
    <property type="entry name" value="MFS_trans_sf"/>
</dbReference>
<evidence type="ECO:0000256" key="5">
    <source>
        <dbReference type="ARBA" id="ARBA00022989"/>
    </source>
</evidence>
<feature type="compositionally biased region" description="Basic and acidic residues" evidence="7">
    <location>
        <begin position="1854"/>
        <end position="1875"/>
    </location>
</feature>
<reference evidence="9 10" key="1">
    <citation type="journal article" date="2013" name="Plant Cell">
        <title>The transition from a phytopathogenic smut ancestor to an anamorphic biocontrol agent deciphered by comparative whole-genome analysis.</title>
        <authorList>
            <person name="Lefebvre F."/>
            <person name="Joly D.L."/>
            <person name="Labbe C."/>
            <person name="Teichmann B."/>
            <person name="Linning R."/>
            <person name="Belzile F."/>
            <person name="Bakkeren G."/>
            <person name="Belanger R.R."/>
        </authorList>
    </citation>
    <scope>NUCLEOTIDE SEQUENCE [LARGE SCALE GENOMIC DNA]</scope>
    <source>
        <strain evidence="9 10">PF-1</strain>
    </source>
</reference>
<feature type="region of interest" description="Disordered" evidence="7">
    <location>
        <begin position="972"/>
        <end position="1030"/>
    </location>
</feature>
<dbReference type="Proteomes" id="UP000053664">
    <property type="component" value="Unassembled WGS sequence"/>
</dbReference>
<accession>A0A061H9Q2</accession>
<feature type="compositionally biased region" description="Polar residues" evidence="7">
    <location>
        <begin position="27"/>
        <end position="38"/>
    </location>
</feature>
<dbReference type="GO" id="GO:0022857">
    <property type="term" value="F:transmembrane transporter activity"/>
    <property type="evidence" value="ECO:0007669"/>
    <property type="project" value="InterPro"/>
</dbReference>
<gene>
    <name evidence="9" type="ORF">PFL1_03471</name>
</gene>
<feature type="compositionally biased region" description="Low complexity" evidence="7">
    <location>
        <begin position="88"/>
        <end position="99"/>
    </location>
</feature>
<feature type="compositionally biased region" description="Basic and acidic residues" evidence="7">
    <location>
        <begin position="780"/>
        <end position="790"/>
    </location>
</feature>
<feature type="transmembrane region" description="Helical" evidence="8">
    <location>
        <begin position="1192"/>
        <end position="1212"/>
    </location>
</feature>
<feature type="compositionally biased region" description="Polar residues" evidence="7">
    <location>
        <begin position="232"/>
        <end position="256"/>
    </location>
</feature>
<feature type="transmembrane region" description="Helical" evidence="8">
    <location>
        <begin position="1577"/>
        <end position="1602"/>
    </location>
</feature>
<evidence type="ECO:0000256" key="8">
    <source>
        <dbReference type="SAM" id="Phobius"/>
    </source>
</evidence>
<sequence length="1875" mass="200484">MVPTSSSQEAKEASSSRNRRERGVDASSATATRSRQLSAAQFQARTAAAAAAAAKAQTPNALDQTIGRRRRSSTLVASGLVAEEDQVSGPSAGPGAGPSTLRHPSGNVARITSLNQVSEGVFESESPRYKRSRLQNASAQVDTREPIAAEGAFGRDGSRTVPTEALSRALPRGFNPDTGRVSEQRTSRPSLPFIFSEDRGPYLSPLSNPIATPSAEFPNPHTPVPERDSEKTTAQLQRKVSDATSPAHVRTSSTRQPEIPPTPPLAGPASPFGRQPMRPAVGVTQRTRAAATAAAAIQQQPQSEWSSDASSPTPTASSVAADLARRERAKVELIPIRLVHPSSFAATQAAPLPAIALTPAKSPEADTGPIVPQKAAVQASAGPATSQAKVEGRQPTQRDMVVKAGPQVPLVRNDLQNLKRISASAVRLGSSSKPASLRSPNSQTESGTTLAATASGHGGAASHGVPAAISSPPPQTTESTFGRLPHAPPAARPTEGASNTKLLSVGGHVLGTSKATLLSRKDGTARPIYSPTPLTVAAAVQQQDRTGHDDQRTGAEDRLAPLTDSALPASTVAPPAPQLPHNTRFEQRGDPEVASPNVRQPLQVSGNARGFDDSRRATLGVAQPSDEQQGQGNNVGSPDIDSDLLREANRRLFLYQQQQQQKEELDKRKQGDAFVGIESTADLGTKEAPQEAMQRHPSGRRDSVDSASTAFEAEDVGNAAAAAMTGGTTMAKTLSDRQAEKRRSISREGPKLIAGGLVAPPSDVPEAKEPSSEGSRSHHRDLGHTDHGDDADSESYLGTRQTQQLIIDTADTRADESRGRSDFRFIPILNVHAAGGKNRPRTGNTRVSFRSGHSRDGQGHGQGRLHNAPACRQCFRAGFDCAMNLHLGEGTMGRKAFQDFVAAGGLNALSIRDGVVQDADGSIYDNNITVGDALGRNYVDKLGEVAFGESALSRPVTRGMMHNLLEEKQEKEFRGRLVSDHRPWSSDEQADDADAIKEVARPSVDGAPQEDYGAAAQAPRQQDRRLSQATLRNEPTALIARNLKDGGFGPGSLPATLPKADIDPADFDSLSDRTASDDLDFLPDRWPLWRKLLQMLVLGVYAFALQALDSGYTEAIPQMLADFRPGAPWDKLIGLGMLCFNGSQAGGLMLGCLLVSFGRQRIVLVTLVIVGAICVIAGFTSAVAVMLVLEYLLGQVAGVVLFLVAATLVDIFDTYTTRLVGLMMLIFAVATGQLAGPWIARLIIAQASWSWQFWAMLAFAGVMIVVIGICTRETNASVLFRRHVQTLRREQGLWTPDPQPEPTWTQVLAEDGVRPFRVLFSSWTLPLLSVTTIFFLGVFVFMYAAIDRVFVDVHGLSPTMGALASTVSGVVGVLWAVFALLVVDSRINGAPDLRTLHIDEKGYIDASKAERKTERVLIGALLGAGLFSLSLYTLALTSQMDLAWIFTAFGVVMHTAGLIMVVVSALQYALDSFSPARTTKIQDVTAREEPPSTPPSVSPGARTNDVGAVEDPYTTVPQRRSLVRRESDDTVSSMSRRDKRWANETALAAFAVLAGLTVMVANVLYLPSTTPSETISFQAFAVIFASASLVAVAGPVLLYIYGGRARQAAVAKLDHDERARAHRRAARRRERGHLEDGNGRGQSTGPRVSSARASRVVPWISKCLSGDTIITNGTEADAARIRARAEAQAQGYLVGGGDVTVSPAGSVHERTRRKELFLGRILAERAQQDRVGGTTTPLRPRSTSRSHLRHARTASDSVVRPSSRQVERFEQQQEQELASRPLTPVMPRNSRDLSRINLLETSLDAAIDFPSTTAAAAQGGERADGKYWTRGHARNATHDGSRARVVGTGAGANARDRAETRRDADGKGRFDLWVS</sequence>
<feature type="compositionally biased region" description="Polar residues" evidence="7">
    <location>
        <begin position="429"/>
        <end position="445"/>
    </location>
</feature>
<feature type="transmembrane region" description="Helical" evidence="8">
    <location>
        <begin position="1358"/>
        <end position="1383"/>
    </location>
</feature>
<feature type="transmembrane region" description="Helical" evidence="8">
    <location>
        <begin position="1219"/>
        <end position="1239"/>
    </location>
</feature>
<feature type="region of interest" description="Disordered" evidence="7">
    <location>
        <begin position="679"/>
        <end position="708"/>
    </location>
</feature>
<evidence type="ECO:0008006" key="11">
    <source>
        <dbReference type="Google" id="ProtNLM"/>
    </source>
</evidence>
<keyword evidence="6 8" id="KW-0472">Membrane</keyword>
<feature type="compositionally biased region" description="Polar residues" evidence="7">
    <location>
        <begin position="597"/>
        <end position="606"/>
    </location>
</feature>
<evidence type="ECO:0000256" key="1">
    <source>
        <dbReference type="ARBA" id="ARBA00004651"/>
    </source>
</evidence>
<feature type="compositionally biased region" description="Low complexity" evidence="7">
    <location>
        <begin position="286"/>
        <end position="296"/>
    </location>
</feature>
<dbReference type="HOGENOM" id="CLU_233968_0_0_1"/>
<evidence type="ECO:0000256" key="3">
    <source>
        <dbReference type="ARBA" id="ARBA00022475"/>
    </source>
</evidence>
<feature type="region of interest" description="Disordered" evidence="7">
    <location>
        <begin position="834"/>
        <end position="865"/>
    </location>
</feature>
<evidence type="ECO:0000256" key="2">
    <source>
        <dbReference type="ARBA" id="ARBA00022448"/>
    </source>
</evidence>
<feature type="region of interest" description="Disordered" evidence="7">
    <location>
        <begin position="1"/>
        <end position="321"/>
    </location>
</feature>
<feature type="compositionally biased region" description="Low complexity" evidence="7">
    <location>
        <begin position="39"/>
        <end position="57"/>
    </location>
</feature>
<feature type="compositionally biased region" description="Polar residues" evidence="7">
    <location>
        <begin position="625"/>
        <end position="636"/>
    </location>
</feature>
<feature type="region of interest" description="Disordered" evidence="7">
    <location>
        <begin position="1845"/>
        <end position="1875"/>
    </location>
</feature>
<feature type="transmembrane region" description="Helical" evidence="8">
    <location>
        <begin position="1132"/>
        <end position="1155"/>
    </location>
</feature>
<dbReference type="OrthoDB" id="2555222at2759"/>
<dbReference type="eggNOG" id="KOG0255">
    <property type="taxonomic scope" value="Eukaryota"/>
</dbReference>
<name>A0A061H9Q2_9BASI</name>
<feature type="compositionally biased region" description="Low complexity" evidence="7">
    <location>
        <begin position="446"/>
        <end position="455"/>
    </location>
</feature>
<keyword evidence="3" id="KW-1003">Cell membrane</keyword>
<feature type="compositionally biased region" description="Polar residues" evidence="7">
    <location>
        <begin position="1754"/>
        <end position="1764"/>
    </location>
</feature>
<dbReference type="PANTHER" id="PTHR23502:SF186">
    <property type="entry name" value="MAJOR FACILITATOR SUPERFAMILY (MFS) PROFILE DOMAIN-CONTAINING PROTEIN"/>
    <property type="match status" value="1"/>
</dbReference>
<dbReference type="GeneID" id="19317581"/>
<feature type="region of interest" description="Disordered" evidence="7">
    <location>
        <begin position="426"/>
        <end position="499"/>
    </location>
</feature>
<feature type="transmembrane region" description="Helical" evidence="8">
    <location>
        <begin position="1251"/>
        <end position="1271"/>
    </location>
</feature>
<feature type="region of interest" description="Disordered" evidence="7">
    <location>
        <begin position="1617"/>
        <end position="1653"/>
    </location>
</feature>
<evidence type="ECO:0000256" key="6">
    <source>
        <dbReference type="ARBA" id="ARBA00023136"/>
    </source>
</evidence>
<feature type="region of interest" description="Disordered" evidence="7">
    <location>
        <begin position="1727"/>
        <end position="1789"/>
    </location>
</feature>
<dbReference type="Pfam" id="PF07690">
    <property type="entry name" value="MFS_1"/>
    <property type="match status" value="1"/>
</dbReference>
<evidence type="ECO:0000313" key="9">
    <source>
        <dbReference type="EMBL" id="EPQ29184.1"/>
    </source>
</evidence>
<evidence type="ECO:0000256" key="4">
    <source>
        <dbReference type="ARBA" id="ARBA00022692"/>
    </source>
</evidence>
<feature type="compositionally biased region" description="Basic and acidic residues" evidence="7">
    <location>
        <begin position="734"/>
        <end position="750"/>
    </location>
</feature>
<organism evidence="9 10">
    <name type="scientific">Pseudozyma flocculosa PF-1</name>
    <dbReference type="NCBI Taxonomy" id="1277687"/>
    <lineage>
        <taxon>Eukaryota</taxon>
        <taxon>Fungi</taxon>
        <taxon>Dikarya</taxon>
        <taxon>Basidiomycota</taxon>
        <taxon>Ustilaginomycotina</taxon>
        <taxon>Ustilaginomycetes</taxon>
        <taxon>Ustilaginales</taxon>
        <taxon>Ustilaginaceae</taxon>
        <taxon>Pseudozyma</taxon>
    </lineage>
</organism>
<dbReference type="SUPFAM" id="SSF103473">
    <property type="entry name" value="MFS general substrate transporter"/>
    <property type="match status" value="1"/>
</dbReference>
<dbReference type="EMBL" id="KE361632">
    <property type="protein sequence ID" value="EPQ29184.1"/>
    <property type="molecule type" value="Genomic_DNA"/>
</dbReference>
<dbReference type="InterPro" id="IPR011701">
    <property type="entry name" value="MFS"/>
</dbReference>
<dbReference type="KEGG" id="pfp:PFL1_03471"/>